<feature type="compositionally biased region" description="Low complexity" evidence="1">
    <location>
        <begin position="112"/>
        <end position="126"/>
    </location>
</feature>
<dbReference type="PANTHER" id="PTHR33418:SF1">
    <property type="entry name" value="HELICASE-ASSOCIATED DOMAIN-CONTAINING PROTEIN"/>
    <property type="match status" value="1"/>
</dbReference>
<sequence length="944" mass="108284">MQHWLTSNRTFTPAAIRTAKETGIIIMMTTTTTMPSNETKEKEDDHDEIDNVSEDVTTAATRDNQENAATNNESTADTDNVDDDDDYPPITPSILQSLTHEQARRLLHDNNNDNNNYDDNSSSPSPLLTTLQHQIETGAISRAAFWKAVPLSSIPFRLLQGDEFVEARMKKLAGIANKTTSVTRGRVNDITRIPQHPISHPDDTTIRRIQLVLPPPTQPPYYTKSEAVAVLERNAPHMSLAADQMIQRGLVPCQKKRLFQLLAEKKKKRQESKKKSSNNNNNASNDNDNASSDNNDHDDDDADLPDTPWRILPPSKLPPNSTNAALPPETNTLPLLLPPPPHPSHHYTPDETQHFLQNLPPPPHPPHYTKFQTIDLLSRFQSQPQQQRIVMEELIQRELVPVKFGQLYSMMKRIREGVRWDVVASSPWRVRENTTTTTTTTTTRVEEDENGNHVVIVVEGRGQKKRARPSSSQSPITNKKPKGNVYEAFRKGVRSLEDGELVRRVAVELERRGYVLGWKLGVRGEMEVGRRDDKDNDDDDGAGKKKKKKTTTKNSKEKGNDDVASQETKNPTNSKNIHKNNIRRPPPLPPNLVFYPSTTHLPPRLVSKWNDMYTQLQSFHKEHGHVHVPSTNRPLHDWVSRQMSQWNDMQRIGVKHSLSLDRIQKLYAVGFGKEAATTSRGGNAVEAEMKRGVRSDRLWDQRFEELKEFQEIHGTTVVPRHINDLLSKWAYKQRIYCKLIRQGDTTTPLTPERLEKLEEIGFDTSGDFKAAEKAWEEKFHELVAFKEMFGHSDVKEKREQGYPYNKLAGWVGLQRIKYKKRMKGLIHGRTFEITDEQIKKLASIGFNFAGKILDFETRFKQLQEFIKEFGHTRVPVFYAEHDNLGRWAKRMRDGIRMNEPWVNDIHKARLLGIGFDIEARQVFDHPWKKREDEESAELDSEHQQ</sequence>
<comment type="caution">
    <text evidence="3">The sequence shown here is derived from an EMBL/GenBank/DDBJ whole genome shotgun (WGS) entry which is preliminary data.</text>
</comment>
<dbReference type="PANTHER" id="PTHR33418">
    <property type="entry name" value="HELICASE-ASSOCIATED"/>
    <property type="match status" value="1"/>
</dbReference>
<feature type="domain" description="Helicase-associated" evidence="2">
    <location>
        <begin position="772"/>
        <end position="846"/>
    </location>
</feature>
<feature type="domain" description="Helicase-associated" evidence="2">
    <location>
        <begin position="608"/>
        <end position="671"/>
    </location>
</feature>
<feature type="compositionally biased region" description="Polar residues" evidence="1">
    <location>
        <begin position="563"/>
        <end position="575"/>
    </location>
</feature>
<evidence type="ECO:0000256" key="1">
    <source>
        <dbReference type="SAM" id="MobiDB-lite"/>
    </source>
</evidence>
<reference evidence="3 4" key="1">
    <citation type="journal article" date="2020" name="G3 (Bethesda)">
        <title>Improved Reference Genome for Cyclotella cryptica CCMP332, a Model for Cell Wall Morphogenesis, Salinity Adaptation, and Lipid Production in Diatoms (Bacillariophyta).</title>
        <authorList>
            <person name="Roberts W.R."/>
            <person name="Downey K.M."/>
            <person name="Ruck E.C."/>
            <person name="Traller J.C."/>
            <person name="Alverson A.J."/>
        </authorList>
    </citation>
    <scope>NUCLEOTIDE SEQUENCE [LARGE SCALE GENOMIC DNA]</scope>
    <source>
        <strain evidence="3 4">CCMP332</strain>
    </source>
</reference>
<feature type="compositionally biased region" description="Polar residues" evidence="1">
    <location>
        <begin position="54"/>
        <end position="75"/>
    </location>
</feature>
<accession>A0ABD3QEN5</accession>
<feature type="compositionally biased region" description="Basic residues" evidence="1">
    <location>
        <begin position="265"/>
        <end position="276"/>
    </location>
</feature>
<name>A0ABD3QEN5_9STRA</name>
<evidence type="ECO:0000313" key="4">
    <source>
        <dbReference type="Proteomes" id="UP001516023"/>
    </source>
</evidence>
<dbReference type="EMBL" id="JABMIG020000050">
    <property type="protein sequence ID" value="KAL3797961.1"/>
    <property type="molecule type" value="Genomic_DNA"/>
</dbReference>
<keyword evidence="4" id="KW-1185">Reference proteome</keyword>
<feature type="region of interest" description="Disordered" evidence="1">
    <location>
        <begin position="29"/>
        <end position="92"/>
    </location>
</feature>
<feature type="compositionally biased region" description="Low complexity" evidence="1">
    <location>
        <begin position="326"/>
        <end position="335"/>
    </location>
</feature>
<feature type="region of interest" description="Disordered" evidence="1">
    <location>
        <begin position="108"/>
        <end position="127"/>
    </location>
</feature>
<evidence type="ECO:0000313" key="3">
    <source>
        <dbReference type="EMBL" id="KAL3797961.1"/>
    </source>
</evidence>
<feature type="region of interest" description="Disordered" evidence="1">
    <location>
        <begin position="459"/>
        <end position="483"/>
    </location>
</feature>
<feature type="region of interest" description="Disordered" evidence="1">
    <location>
        <begin position="265"/>
        <end position="352"/>
    </location>
</feature>
<proteinExistence type="predicted"/>
<feature type="compositionally biased region" description="Low complexity" evidence="1">
    <location>
        <begin position="277"/>
        <end position="293"/>
    </location>
</feature>
<feature type="region of interest" description="Disordered" evidence="1">
    <location>
        <begin position="529"/>
        <end position="591"/>
    </location>
</feature>
<gene>
    <name evidence="3" type="ORF">HJC23_013199</name>
</gene>
<feature type="compositionally biased region" description="Acidic residues" evidence="1">
    <location>
        <begin position="44"/>
        <end position="53"/>
    </location>
</feature>
<dbReference type="InterPro" id="IPR005114">
    <property type="entry name" value="Helicase_assoc"/>
</dbReference>
<dbReference type="Pfam" id="PF03457">
    <property type="entry name" value="HA"/>
    <property type="match status" value="4"/>
</dbReference>
<dbReference type="Gene3D" id="6.10.140.530">
    <property type="match status" value="3"/>
</dbReference>
<feature type="domain" description="Helicase-associated" evidence="2">
    <location>
        <begin position="697"/>
        <end position="762"/>
    </location>
</feature>
<feature type="domain" description="Helicase-associated" evidence="2">
    <location>
        <begin position="854"/>
        <end position="915"/>
    </location>
</feature>
<organism evidence="3 4">
    <name type="scientific">Cyclotella cryptica</name>
    <dbReference type="NCBI Taxonomy" id="29204"/>
    <lineage>
        <taxon>Eukaryota</taxon>
        <taxon>Sar</taxon>
        <taxon>Stramenopiles</taxon>
        <taxon>Ochrophyta</taxon>
        <taxon>Bacillariophyta</taxon>
        <taxon>Coscinodiscophyceae</taxon>
        <taxon>Thalassiosirophycidae</taxon>
        <taxon>Stephanodiscales</taxon>
        <taxon>Stephanodiscaceae</taxon>
        <taxon>Cyclotella</taxon>
    </lineage>
</organism>
<dbReference type="Proteomes" id="UP001516023">
    <property type="component" value="Unassembled WGS sequence"/>
</dbReference>
<protein>
    <recommendedName>
        <fullName evidence="2">Helicase-associated domain-containing protein</fullName>
    </recommendedName>
</protein>
<dbReference type="AlphaFoldDB" id="A0ABD3QEN5"/>
<evidence type="ECO:0000259" key="2">
    <source>
        <dbReference type="Pfam" id="PF03457"/>
    </source>
</evidence>